<keyword evidence="4" id="KW-0802">TPR repeat</keyword>
<evidence type="ECO:0000256" key="6">
    <source>
        <dbReference type="PROSITE-ProRule" id="PRU00134"/>
    </source>
</evidence>
<feature type="domain" description="MYND-type" evidence="8">
    <location>
        <begin position="7"/>
        <end position="48"/>
    </location>
</feature>
<evidence type="ECO:0000256" key="4">
    <source>
        <dbReference type="ARBA" id="ARBA00022803"/>
    </source>
</evidence>
<evidence type="ECO:0000256" key="3">
    <source>
        <dbReference type="ARBA" id="ARBA00022771"/>
    </source>
</evidence>
<evidence type="ECO:0000259" key="8">
    <source>
        <dbReference type="PROSITE" id="PS50865"/>
    </source>
</evidence>
<dbReference type="InterPro" id="IPR019734">
    <property type="entry name" value="TPR_rpt"/>
</dbReference>
<dbReference type="Pfam" id="PF01753">
    <property type="entry name" value="zf-MYND"/>
    <property type="match status" value="1"/>
</dbReference>
<dbReference type="Gene3D" id="1.25.40.10">
    <property type="entry name" value="Tetratricopeptide repeat domain"/>
    <property type="match status" value="1"/>
</dbReference>
<dbReference type="PANTHER" id="PTHR45641">
    <property type="entry name" value="TETRATRICOPEPTIDE REPEAT PROTEIN (AFU_ORTHOLOGUE AFUA_6G03870)"/>
    <property type="match status" value="1"/>
</dbReference>
<dbReference type="Gene3D" id="6.10.140.2220">
    <property type="match status" value="1"/>
</dbReference>
<dbReference type="SMART" id="SM00028">
    <property type="entry name" value="TPR"/>
    <property type="match status" value="3"/>
</dbReference>
<evidence type="ECO:0000256" key="1">
    <source>
        <dbReference type="ARBA" id="ARBA00022723"/>
    </source>
</evidence>
<sequence length="543" mass="61812">MALVTSKMTCGFPGCTVPAPLQCSRCQTTYYCSKDHQKDDWKAHKKSCVPPLQPGRDQKKRHTHGTITEDPATANNTRYGIWNTSRVLLSALAKGDGFNDFLKVKFDEDEERYLKLCEAFSVLEIDTSSTAPPLPQQIIKITQSADLPKLYSLRTLTTKALIINNIGIHDHTDTLSLAVNKRILEVLESKMPKESVEKKKGKGKKKVKKRVVDAQRLEIYSAKMTLGLAAADYKSFTDAKIYFKEAKRGFEQATGGKDDENTLHLTYLISQNTTMHQELRLHDLLELESRMVAVLGDEHAVTVECSCHIAAIQRDTEKWDESVEKFEKVLRIREKTLGEEHADTVSVLNHLAVTYKEKGNNRKSMEFHQKCLKIKKKIYGASHHKTLGTLQNMAGIYIALEEFEKAEEYLDVALEGYADQVRRYMGGGYRFKRFSHPRLTFNVQLGKDHDSTQSCAHNYAMYLRAKGDPASQAKVWAMIERFPNLAFNIAFKGGSDETKFNPFKMKELEKEREEKEEREKVAALEWGGGGEEVEKKLERLMNE</sequence>
<dbReference type="PROSITE" id="PS01360">
    <property type="entry name" value="ZF_MYND_1"/>
    <property type="match status" value="1"/>
</dbReference>
<name>A0A9W6ZUL5_9STRA</name>
<evidence type="ECO:0000313" key="10">
    <source>
        <dbReference type="Proteomes" id="UP001162640"/>
    </source>
</evidence>
<gene>
    <name evidence="9" type="ORF">TL16_g03112</name>
</gene>
<evidence type="ECO:0000256" key="2">
    <source>
        <dbReference type="ARBA" id="ARBA00022737"/>
    </source>
</evidence>
<evidence type="ECO:0000256" key="5">
    <source>
        <dbReference type="ARBA" id="ARBA00022833"/>
    </source>
</evidence>
<dbReference type="InterPro" id="IPR002893">
    <property type="entry name" value="Znf_MYND"/>
</dbReference>
<keyword evidence="5" id="KW-0862">Zinc</keyword>
<accession>A0A9W6ZUL5</accession>
<dbReference type="SUPFAM" id="SSF144232">
    <property type="entry name" value="HIT/MYND zinc finger-like"/>
    <property type="match status" value="1"/>
</dbReference>
<dbReference type="SUPFAM" id="SSF48452">
    <property type="entry name" value="TPR-like"/>
    <property type="match status" value="1"/>
</dbReference>
<reference evidence="10" key="1">
    <citation type="journal article" date="2023" name="Commun. Biol.">
        <title>Genome analysis of Parmales, the sister group of diatoms, reveals the evolutionary specialization of diatoms from phago-mixotrophs to photoautotrophs.</title>
        <authorList>
            <person name="Ban H."/>
            <person name="Sato S."/>
            <person name="Yoshikawa S."/>
            <person name="Yamada K."/>
            <person name="Nakamura Y."/>
            <person name="Ichinomiya M."/>
            <person name="Sato N."/>
            <person name="Blanc-Mathieu R."/>
            <person name="Endo H."/>
            <person name="Kuwata A."/>
            <person name="Ogata H."/>
        </authorList>
    </citation>
    <scope>NUCLEOTIDE SEQUENCE [LARGE SCALE GENOMIC DNA]</scope>
</reference>
<feature type="region of interest" description="Disordered" evidence="7">
    <location>
        <begin position="45"/>
        <end position="71"/>
    </location>
</feature>
<keyword evidence="1" id="KW-0479">Metal-binding</keyword>
<organism evidence="9 10">
    <name type="scientific">Triparma laevis f. inornata</name>
    <dbReference type="NCBI Taxonomy" id="1714386"/>
    <lineage>
        <taxon>Eukaryota</taxon>
        <taxon>Sar</taxon>
        <taxon>Stramenopiles</taxon>
        <taxon>Ochrophyta</taxon>
        <taxon>Bolidophyceae</taxon>
        <taxon>Parmales</taxon>
        <taxon>Triparmaceae</taxon>
        <taxon>Triparma</taxon>
    </lineage>
</organism>
<dbReference type="Proteomes" id="UP001162640">
    <property type="component" value="Unassembled WGS sequence"/>
</dbReference>
<evidence type="ECO:0000256" key="7">
    <source>
        <dbReference type="SAM" id="MobiDB-lite"/>
    </source>
</evidence>
<dbReference type="PANTHER" id="PTHR45641:SF19">
    <property type="entry name" value="NEPHROCYSTIN-3"/>
    <property type="match status" value="1"/>
</dbReference>
<keyword evidence="3 6" id="KW-0863">Zinc-finger</keyword>
<proteinExistence type="predicted"/>
<protein>
    <recommendedName>
        <fullName evidence="8">MYND-type domain-containing protein</fullName>
    </recommendedName>
</protein>
<comment type="caution">
    <text evidence="9">The sequence shown here is derived from an EMBL/GenBank/DDBJ whole genome shotgun (WGS) entry which is preliminary data.</text>
</comment>
<evidence type="ECO:0000313" key="9">
    <source>
        <dbReference type="EMBL" id="GMH60732.1"/>
    </source>
</evidence>
<dbReference type="AlphaFoldDB" id="A0A9W6ZUL5"/>
<dbReference type="EMBL" id="BLQM01000080">
    <property type="protein sequence ID" value="GMH60732.1"/>
    <property type="molecule type" value="Genomic_DNA"/>
</dbReference>
<keyword evidence="2" id="KW-0677">Repeat</keyword>
<dbReference type="PROSITE" id="PS50865">
    <property type="entry name" value="ZF_MYND_2"/>
    <property type="match status" value="1"/>
</dbReference>
<dbReference type="GO" id="GO:0008270">
    <property type="term" value="F:zinc ion binding"/>
    <property type="evidence" value="ECO:0007669"/>
    <property type="project" value="UniProtKB-KW"/>
</dbReference>
<dbReference type="InterPro" id="IPR011990">
    <property type="entry name" value="TPR-like_helical_dom_sf"/>
</dbReference>
<dbReference type="Pfam" id="PF13424">
    <property type="entry name" value="TPR_12"/>
    <property type="match status" value="1"/>
</dbReference>